<dbReference type="Proteomes" id="UP000241507">
    <property type="component" value="Chromosome"/>
</dbReference>
<gene>
    <name evidence="1" type="ORF">C7S20_07470</name>
</gene>
<organism evidence="1 2">
    <name type="scientific">Christiangramia fulva</name>
    <dbReference type="NCBI Taxonomy" id="2126553"/>
    <lineage>
        <taxon>Bacteria</taxon>
        <taxon>Pseudomonadati</taxon>
        <taxon>Bacteroidota</taxon>
        <taxon>Flavobacteriia</taxon>
        <taxon>Flavobacteriales</taxon>
        <taxon>Flavobacteriaceae</taxon>
        <taxon>Christiangramia</taxon>
    </lineage>
</organism>
<dbReference type="AlphaFoldDB" id="A0A2R3Z4I1"/>
<name>A0A2R3Z4I1_9FLAO</name>
<reference evidence="2" key="1">
    <citation type="submission" date="2018-03" db="EMBL/GenBank/DDBJ databases">
        <title>Gramella fulva sp. nov., isolated from a dry surface of tidal flat.</title>
        <authorList>
            <person name="Hwang S.H."/>
            <person name="Hwang W.M."/>
            <person name="Kang K."/>
            <person name="Ahn T.-Y."/>
        </authorList>
    </citation>
    <scope>NUCLEOTIDE SEQUENCE [LARGE SCALE GENOMIC DNA]</scope>
    <source>
        <strain evidence="2">SH35</strain>
    </source>
</reference>
<sequence length="117" mass="13697">MDYFFQFWLRKNKNDMKTKIQLKELSKESREVFSLVKGEYDPGEASEILNALFTRKINFHESKCFSSEIRFGEKDTYSEIRIKELKHAQAKAGELIDLARASGKAIRLNSEIFLELI</sequence>
<dbReference type="KEGG" id="grs:C7S20_07470"/>
<proteinExistence type="predicted"/>
<keyword evidence="2" id="KW-1185">Reference proteome</keyword>
<dbReference type="EMBL" id="CP028136">
    <property type="protein sequence ID" value="AVR45122.1"/>
    <property type="molecule type" value="Genomic_DNA"/>
</dbReference>
<protein>
    <submittedName>
        <fullName evidence="1">Uncharacterized protein</fullName>
    </submittedName>
</protein>
<evidence type="ECO:0000313" key="2">
    <source>
        <dbReference type="Proteomes" id="UP000241507"/>
    </source>
</evidence>
<accession>A0A2R3Z4I1</accession>
<evidence type="ECO:0000313" key="1">
    <source>
        <dbReference type="EMBL" id="AVR45122.1"/>
    </source>
</evidence>